<feature type="transmembrane region" description="Helical" evidence="11">
    <location>
        <begin position="294"/>
        <end position="321"/>
    </location>
</feature>
<name>A0A918RYK2_9GAMM</name>
<dbReference type="GO" id="GO:0032153">
    <property type="term" value="C:cell division site"/>
    <property type="evidence" value="ECO:0007669"/>
    <property type="project" value="TreeGrafter"/>
</dbReference>
<accession>A0A918RYK2</accession>
<feature type="transmembrane region" description="Helical" evidence="11">
    <location>
        <begin position="6"/>
        <end position="28"/>
    </location>
</feature>
<dbReference type="AlphaFoldDB" id="A0A918RYK2"/>
<evidence type="ECO:0000256" key="3">
    <source>
        <dbReference type="ARBA" id="ARBA00022676"/>
    </source>
</evidence>
<dbReference type="HAMAP" id="MF_02079">
    <property type="entry name" value="PGT_RodA"/>
    <property type="match status" value="1"/>
</dbReference>
<dbReference type="GO" id="GO:0009252">
    <property type="term" value="P:peptidoglycan biosynthetic process"/>
    <property type="evidence" value="ECO:0007669"/>
    <property type="project" value="UniProtKB-UniRule"/>
</dbReference>
<dbReference type="InterPro" id="IPR001182">
    <property type="entry name" value="FtsW/RodA"/>
</dbReference>
<evidence type="ECO:0000256" key="1">
    <source>
        <dbReference type="ARBA" id="ARBA00004141"/>
    </source>
</evidence>
<evidence type="ECO:0000256" key="11">
    <source>
        <dbReference type="HAMAP-Rule" id="MF_02079"/>
    </source>
</evidence>
<keyword evidence="11" id="KW-0997">Cell inner membrane</keyword>
<sequence>MFRVKVDLPLLFGLLMLCGGSLLILWSAGGENPRIVMNQAIRMVVAMIGMMVIAQIRTDTLFRWSPYLYAVGLLMLVLVLVVGDVGKGAQRWLDLGVVRFQPSEAMKLAVPMMVAWVVTRKTLPPSPKNLVYAALVLFVPAFLILKQPDLGTTLLILMSGTLILFLAGFAWKYIGILIAAGAVAAPVLYQFLHPYQQRRIQTLFDPWSDPLGDGYHTIQSMIAIGSGGAQGKGWMEGSQSQLDFIPERHTDFIFSVFSEELGFIGVLMLLTLYVGLTARGLYIAYYTKDTFSRLLAGSLSMTFFFYVFVNIGMVSGLLPVVGVPLPLISYGGTSMVTLMAGFGILMGIHNTRSLVSR</sequence>
<gene>
    <name evidence="11" type="primary">mrdB</name>
    <name evidence="11" type="synonym">rodA</name>
    <name evidence="12" type="ORF">GCM10008090_27310</name>
</gene>
<evidence type="ECO:0000313" key="13">
    <source>
        <dbReference type="Proteomes" id="UP000614811"/>
    </source>
</evidence>
<dbReference type="GO" id="GO:0008955">
    <property type="term" value="F:peptidoglycan glycosyltransferase activity"/>
    <property type="evidence" value="ECO:0007669"/>
    <property type="project" value="UniProtKB-UniRule"/>
</dbReference>
<evidence type="ECO:0000256" key="2">
    <source>
        <dbReference type="ARBA" id="ARBA00022475"/>
    </source>
</evidence>
<evidence type="ECO:0000256" key="6">
    <source>
        <dbReference type="ARBA" id="ARBA00022960"/>
    </source>
</evidence>
<evidence type="ECO:0000256" key="5">
    <source>
        <dbReference type="ARBA" id="ARBA00022692"/>
    </source>
</evidence>
<keyword evidence="7 11" id="KW-0573">Peptidoglycan synthesis</keyword>
<dbReference type="GO" id="GO:0015648">
    <property type="term" value="F:lipid-linked peptidoglycan transporter activity"/>
    <property type="evidence" value="ECO:0007669"/>
    <property type="project" value="TreeGrafter"/>
</dbReference>
<feature type="transmembrane region" description="Helical" evidence="11">
    <location>
        <begin position="64"/>
        <end position="83"/>
    </location>
</feature>
<keyword evidence="6 11" id="KW-0133">Cell shape</keyword>
<keyword evidence="10 11" id="KW-0961">Cell wall biogenesis/degradation</keyword>
<comment type="subcellular location">
    <subcellularLocation>
        <location evidence="11">Cell inner membrane</location>
        <topology evidence="11">Multi-pass membrane protein</topology>
    </subcellularLocation>
    <subcellularLocation>
        <location evidence="1">Membrane</location>
        <topology evidence="1">Multi-pass membrane protein</topology>
    </subcellularLocation>
</comment>
<dbReference type="InterPro" id="IPR011923">
    <property type="entry name" value="RodA/MrdB"/>
</dbReference>
<keyword evidence="5 11" id="KW-0812">Transmembrane</keyword>
<keyword evidence="4 11" id="KW-0808">Transferase</keyword>
<reference evidence="12" key="1">
    <citation type="journal article" date="2014" name="Int. J. Syst. Evol. Microbiol.">
        <title>Complete genome sequence of Corynebacterium casei LMG S-19264T (=DSM 44701T), isolated from a smear-ripened cheese.</title>
        <authorList>
            <consortium name="US DOE Joint Genome Institute (JGI-PGF)"/>
            <person name="Walter F."/>
            <person name="Albersmeier A."/>
            <person name="Kalinowski J."/>
            <person name="Ruckert C."/>
        </authorList>
    </citation>
    <scope>NUCLEOTIDE SEQUENCE</scope>
    <source>
        <strain evidence="12">KCTC 12711</strain>
    </source>
</reference>
<keyword evidence="13" id="KW-1185">Reference proteome</keyword>
<comment type="similarity">
    <text evidence="11">Belongs to the SEDS family. MrdB/RodA subfamily.</text>
</comment>
<dbReference type="EC" id="2.4.99.28" evidence="11"/>
<keyword evidence="2 11" id="KW-1003">Cell membrane</keyword>
<evidence type="ECO:0000256" key="4">
    <source>
        <dbReference type="ARBA" id="ARBA00022679"/>
    </source>
</evidence>
<evidence type="ECO:0000256" key="8">
    <source>
        <dbReference type="ARBA" id="ARBA00022989"/>
    </source>
</evidence>
<reference evidence="12" key="2">
    <citation type="submission" date="2020-09" db="EMBL/GenBank/DDBJ databases">
        <authorList>
            <person name="Sun Q."/>
            <person name="Kim S."/>
        </authorList>
    </citation>
    <scope>NUCLEOTIDE SEQUENCE</scope>
    <source>
        <strain evidence="12">KCTC 12711</strain>
    </source>
</reference>
<comment type="caution">
    <text evidence="12">The sequence shown here is derived from an EMBL/GenBank/DDBJ whole genome shotgun (WGS) entry which is preliminary data.</text>
</comment>
<evidence type="ECO:0000256" key="9">
    <source>
        <dbReference type="ARBA" id="ARBA00023136"/>
    </source>
</evidence>
<dbReference type="GO" id="GO:0005886">
    <property type="term" value="C:plasma membrane"/>
    <property type="evidence" value="ECO:0007669"/>
    <property type="project" value="UniProtKB-SubCell"/>
</dbReference>
<proteinExistence type="inferred from homology"/>
<comment type="pathway">
    <text evidence="11">Cell wall biogenesis; peptidoglycan biosynthesis.</text>
</comment>
<feature type="transmembrane region" description="Helical" evidence="11">
    <location>
        <begin position="40"/>
        <end position="58"/>
    </location>
</feature>
<keyword evidence="8 11" id="KW-1133">Transmembrane helix</keyword>
<dbReference type="NCBIfam" id="TIGR02210">
    <property type="entry name" value="rodA_shape"/>
    <property type="match status" value="1"/>
</dbReference>
<dbReference type="EMBL" id="BMXA01000005">
    <property type="protein sequence ID" value="GHA16068.1"/>
    <property type="molecule type" value="Genomic_DNA"/>
</dbReference>
<organism evidence="12 13">
    <name type="scientific">Arenicella chitinivorans</name>
    <dbReference type="NCBI Taxonomy" id="1329800"/>
    <lineage>
        <taxon>Bacteria</taxon>
        <taxon>Pseudomonadati</taxon>
        <taxon>Pseudomonadota</taxon>
        <taxon>Gammaproteobacteria</taxon>
        <taxon>Arenicellales</taxon>
        <taxon>Arenicellaceae</taxon>
        <taxon>Arenicella</taxon>
    </lineage>
</organism>
<dbReference type="PANTHER" id="PTHR30474:SF1">
    <property type="entry name" value="PEPTIDOGLYCAN GLYCOSYLTRANSFERASE MRDB"/>
    <property type="match status" value="1"/>
</dbReference>
<dbReference type="GO" id="GO:0051301">
    <property type="term" value="P:cell division"/>
    <property type="evidence" value="ECO:0007669"/>
    <property type="project" value="InterPro"/>
</dbReference>
<feature type="transmembrane region" description="Helical" evidence="11">
    <location>
        <begin position="261"/>
        <end position="282"/>
    </location>
</feature>
<comment type="catalytic activity">
    <reaction evidence="11">
        <text>[GlcNAc-(1-&gt;4)-Mur2Ac(oyl-L-Ala-gamma-D-Glu-L-Lys-D-Ala-D-Ala)](n)-di-trans,octa-cis-undecaprenyl diphosphate + beta-D-GlcNAc-(1-&gt;4)-Mur2Ac(oyl-L-Ala-gamma-D-Glu-L-Lys-D-Ala-D-Ala)-di-trans,octa-cis-undecaprenyl diphosphate = [GlcNAc-(1-&gt;4)-Mur2Ac(oyl-L-Ala-gamma-D-Glu-L-Lys-D-Ala-D-Ala)](n+1)-di-trans,octa-cis-undecaprenyl diphosphate + di-trans,octa-cis-undecaprenyl diphosphate + H(+)</text>
        <dbReference type="Rhea" id="RHEA:23708"/>
        <dbReference type="Rhea" id="RHEA-COMP:9602"/>
        <dbReference type="Rhea" id="RHEA-COMP:9603"/>
        <dbReference type="ChEBI" id="CHEBI:15378"/>
        <dbReference type="ChEBI" id="CHEBI:58405"/>
        <dbReference type="ChEBI" id="CHEBI:60033"/>
        <dbReference type="ChEBI" id="CHEBI:78435"/>
        <dbReference type="EC" id="2.4.99.28"/>
    </reaction>
</comment>
<dbReference type="GO" id="GO:0008360">
    <property type="term" value="P:regulation of cell shape"/>
    <property type="evidence" value="ECO:0007669"/>
    <property type="project" value="UniProtKB-KW"/>
</dbReference>
<evidence type="ECO:0000256" key="7">
    <source>
        <dbReference type="ARBA" id="ARBA00022984"/>
    </source>
</evidence>
<dbReference type="Pfam" id="PF01098">
    <property type="entry name" value="FTSW_RODA_SPOVE"/>
    <property type="match status" value="1"/>
</dbReference>
<evidence type="ECO:0000256" key="10">
    <source>
        <dbReference type="ARBA" id="ARBA00023316"/>
    </source>
</evidence>
<evidence type="ECO:0000313" key="12">
    <source>
        <dbReference type="EMBL" id="GHA16068.1"/>
    </source>
</evidence>
<dbReference type="RefSeq" id="WP_189402208.1">
    <property type="nucleotide sequence ID" value="NZ_BMXA01000005.1"/>
</dbReference>
<feature type="transmembrane region" description="Helical" evidence="11">
    <location>
        <begin position="174"/>
        <end position="192"/>
    </location>
</feature>
<feature type="transmembrane region" description="Helical" evidence="11">
    <location>
        <begin position="327"/>
        <end position="348"/>
    </location>
</feature>
<keyword evidence="9 11" id="KW-0472">Membrane</keyword>
<comment type="function">
    <text evidence="11">Peptidoglycan polymerase that is essential for cell wall elongation.</text>
</comment>
<dbReference type="PANTHER" id="PTHR30474">
    <property type="entry name" value="CELL CYCLE PROTEIN"/>
    <property type="match status" value="1"/>
</dbReference>
<feature type="transmembrane region" description="Helical" evidence="11">
    <location>
        <begin position="129"/>
        <end position="145"/>
    </location>
</feature>
<dbReference type="InterPro" id="IPR018365">
    <property type="entry name" value="Cell_cycle_FtsW-rel_CS"/>
</dbReference>
<dbReference type="Proteomes" id="UP000614811">
    <property type="component" value="Unassembled WGS sequence"/>
</dbReference>
<feature type="transmembrane region" description="Helical" evidence="11">
    <location>
        <begin position="151"/>
        <end position="169"/>
    </location>
</feature>
<dbReference type="PROSITE" id="PS00428">
    <property type="entry name" value="FTSW_RODA_SPOVE"/>
    <property type="match status" value="1"/>
</dbReference>
<keyword evidence="3 11" id="KW-0328">Glycosyltransferase</keyword>
<protein>
    <recommendedName>
        <fullName evidence="11">Peptidoglycan glycosyltransferase MrdB</fullName>
        <shortName evidence="11">PGT</shortName>
        <ecNumber evidence="11">2.4.99.28</ecNumber>
    </recommendedName>
    <alternativeName>
        <fullName evidence="11">Cell elongation protein RodA</fullName>
    </alternativeName>
    <alternativeName>
        <fullName evidence="11">Cell wall polymerase</fullName>
    </alternativeName>
    <alternativeName>
        <fullName evidence="11">Peptidoglycan polymerase</fullName>
        <shortName evidence="11">PG polymerase</shortName>
    </alternativeName>
</protein>
<dbReference type="GO" id="GO:0071555">
    <property type="term" value="P:cell wall organization"/>
    <property type="evidence" value="ECO:0007669"/>
    <property type="project" value="UniProtKB-KW"/>
</dbReference>